<evidence type="ECO:0000256" key="1">
    <source>
        <dbReference type="SAM" id="SignalP"/>
    </source>
</evidence>
<evidence type="ECO:0000313" key="3">
    <source>
        <dbReference type="Proteomes" id="UP000233200"/>
    </source>
</evidence>
<dbReference type="Proteomes" id="UP000233200">
    <property type="component" value="Unplaced"/>
</dbReference>
<dbReference type="GeneTree" id="ENSGT00940000156959"/>
<gene>
    <name evidence="2" type="primary">OLFM1</name>
</gene>
<keyword evidence="1" id="KW-0732">Signal</keyword>
<feature type="signal peptide" evidence="1">
    <location>
        <begin position="1"/>
        <end position="33"/>
    </location>
</feature>
<proteinExistence type="predicted"/>
<evidence type="ECO:0000313" key="2">
    <source>
        <dbReference type="Ensembl" id="ENSRROP00000024890.1"/>
    </source>
</evidence>
<feature type="chain" id="PRO_5014399510" evidence="1">
    <location>
        <begin position="34"/>
        <end position="171"/>
    </location>
</feature>
<accession>A0A2K6Q7Z0</accession>
<sequence>MPGRWRWQRDMHPARKLLSLLFLILMGTELTQNKRGNKGEEMGGPESERKTTGEKILNELPLFCLEALTGSLDLPRMFSPNPNPAVGLRRPVYPQSPSPGAAQTIGQSPLERFCAASRREVFLATGRPGGGVVVVHCGWTGAFIHVHTHTHTHTCTQRGADTCREEQPGPD</sequence>
<dbReference type="Ensembl" id="ENSRROT00000049104.1">
    <property type="protein sequence ID" value="ENSRROP00000024890.1"/>
    <property type="gene ID" value="ENSRROG00000036214.1"/>
</dbReference>
<reference evidence="2" key="1">
    <citation type="submission" date="2025-08" db="UniProtKB">
        <authorList>
            <consortium name="Ensembl"/>
        </authorList>
    </citation>
    <scope>IDENTIFICATION</scope>
</reference>
<keyword evidence="3" id="KW-1185">Reference proteome</keyword>
<protein>
    <submittedName>
        <fullName evidence="2">Olfactomedin 1</fullName>
    </submittedName>
</protein>
<reference evidence="2" key="2">
    <citation type="submission" date="2025-09" db="UniProtKB">
        <authorList>
            <consortium name="Ensembl"/>
        </authorList>
    </citation>
    <scope>IDENTIFICATION</scope>
</reference>
<name>A0A2K6Q7Z0_RHIRO</name>
<dbReference type="AlphaFoldDB" id="A0A2K6Q7Z0"/>
<organism evidence="2 3">
    <name type="scientific">Rhinopithecus roxellana</name>
    <name type="common">Golden snub-nosed monkey</name>
    <name type="synonym">Pygathrix roxellana</name>
    <dbReference type="NCBI Taxonomy" id="61622"/>
    <lineage>
        <taxon>Eukaryota</taxon>
        <taxon>Metazoa</taxon>
        <taxon>Chordata</taxon>
        <taxon>Craniata</taxon>
        <taxon>Vertebrata</taxon>
        <taxon>Euteleostomi</taxon>
        <taxon>Mammalia</taxon>
        <taxon>Eutheria</taxon>
        <taxon>Euarchontoglires</taxon>
        <taxon>Primates</taxon>
        <taxon>Haplorrhini</taxon>
        <taxon>Catarrhini</taxon>
        <taxon>Cercopithecidae</taxon>
        <taxon>Colobinae</taxon>
        <taxon>Rhinopithecus</taxon>
    </lineage>
</organism>